<organism evidence="3 4">
    <name type="scientific">Trichonephila clavipes</name>
    <name type="common">Golden silk orbweaver</name>
    <name type="synonym">Nephila clavipes</name>
    <dbReference type="NCBI Taxonomy" id="2585209"/>
    <lineage>
        <taxon>Eukaryota</taxon>
        <taxon>Metazoa</taxon>
        <taxon>Ecdysozoa</taxon>
        <taxon>Arthropoda</taxon>
        <taxon>Chelicerata</taxon>
        <taxon>Arachnida</taxon>
        <taxon>Araneae</taxon>
        <taxon>Araneomorphae</taxon>
        <taxon>Entelegynae</taxon>
        <taxon>Araneoidea</taxon>
        <taxon>Nephilidae</taxon>
        <taxon>Trichonephila</taxon>
    </lineage>
</organism>
<protein>
    <submittedName>
        <fullName evidence="3">Dystrophin</fullName>
    </submittedName>
</protein>
<evidence type="ECO:0000256" key="1">
    <source>
        <dbReference type="SAM" id="Coils"/>
    </source>
</evidence>
<feature type="coiled-coil region" evidence="1">
    <location>
        <begin position="135"/>
        <end position="173"/>
    </location>
</feature>
<gene>
    <name evidence="3" type="primary">DMD</name>
    <name evidence="3" type="ORF">TNCV_2626841</name>
</gene>
<feature type="coiled-coil region" evidence="1">
    <location>
        <begin position="456"/>
        <end position="511"/>
    </location>
</feature>
<feature type="coiled-coil region" evidence="1">
    <location>
        <begin position="216"/>
        <end position="287"/>
    </location>
</feature>
<dbReference type="Gene3D" id="1.20.58.60">
    <property type="match status" value="3"/>
</dbReference>
<dbReference type="InterPro" id="IPR018159">
    <property type="entry name" value="Spectrin/alpha-actinin"/>
</dbReference>
<dbReference type="EMBL" id="BMAU01021388">
    <property type="protein sequence ID" value="GFY29514.1"/>
    <property type="molecule type" value="Genomic_DNA"/>
</dbReference>
<feature type="compositionally biased region" description="Basic and acidic residues" evidence="2">
    <location>
        <begin position="376"/>
        <end position="388"/>
    </location>
</feature>
<dbReference type="SUPFAM" id="SSF46966">
    <property type="entry name" value="Spectrin repeat"/>
    <property type="match status" value="4"/>
</dbReference>
<dbReference type="Pfam" id="PF00435">
    <property type="entry name" value="Spectrin"/>
    <property type="match status" value="1"/>
</dbReference>
<keyword evidence="1" id="KW-0175">Coiled coil</keyword>
<keyword evidence="4" id="KW-1185">Reference proteome</keyword>
<proteinExistence type="predicted"/>
<sequence>MLGVGGRNSDSSQSIQTTEFIQNYQHLYKVLSELKPELEQCIRQGRQIADSKQSDLKERLEFYKNQYNLLGSKVTETRAQLENAVKKDNNLEAEIFHFQEWLHAARMDADKTAPEKTKNVSELEIQLCNDILSEVRNKKNLLDSLYEKAKNSEESSEESVKELQHEYSMFEQKLMKRIETLKGVTKEYSKDFFQSLAEMKNWLQSAGSFVFNFEELSRKQRLSESQQERLKHLQEELLSIELKKNELIKASNQMGKLKEKFTVKPELVEVEEKFEILSNKIQNLVTNQEIDVKRATIEQLRASPVQLPNSEPGSPKIEEIGLKIRQLNSSIDEFEKFIINKTNINNFDSAAQLKEEIKSLNEKSNDLEENVDDLQSEWRAHSRKDDASSSRLNNQMKELTDKYQSVSDKAKEHCQKLHRKIELWSDLDRKHENLSDRLQYLLSNFKDIEKAPVSRQKALEDEAKNLQSEFENLQQNATEVGASKTLLQKLLRESTTNLAGLSMRLDELETLKQRSVKTALTQTDKNQVIVIETSNFAIVPDFIAKVNKVREAIAAVNRQLHQPELAGKDFEDFGRQEGSLKGIKDGINTLKPNVELVCAEKENIVKKASNTDAAQIERVSEKLNEEWNKLNGAYDDRYKKWQKSCEVWQGFESDLRSMTSWLVSSETILAHSRLQNGDLDYERARMHQEV</sequence>
<dbReference type="SMART" id="SM00150">
    <property type="entry name" value="SPEC"/>
    <property type="match status" value="3"/>
</dbReference>
<accession>A0A8X6W7B6</accession>
<dbReference type="Proteomes" id="UP000887159">
    <property type="component" value="Unassembled WGS sequence"/>
</dbReference>
<evidence type="ECO:0000313" key="4">
    <source>
        <dbReference type="Proteomes" id="UP000887159"/>
    </source>
</evidence>
<evidence type="ECO:0000313" key="3">
    <source>
        <dbReference type="EMBL" id="GFY29514.1"/>
    </source>
</evidence>
<comment type="caution">
    <text evidence="3">The sequence shown here is derived from an EMBL/GenBank/DDBJ whole genome shotgun (WGS) entry which is preliminary data.</text>
</comment>
<reference evidence="3" key="1">
    <citation type="submission" date="2020-08" db="EMBL/GenBank/DDBJ databases">
        <title>Multicomponent nature underlies the extraordinary mechanical properties of spider dragline silk.</title>
        <authorList>
            <person name="Kono N."/>
            <person name="Nakamura H."/>
            <person name="Mori M."/>
            <person name="Yoshida Y."/>
            <person name="Ohtoshi R."/>
            <person name="Malay A.D."/>
            <person name="Moran D.A.P."/>
            <person name="Tomita M."/>
            <person name="Numata K."/>
            <person name="Arakawa K."/>
        </authorList>
    </citation>
    <scope>NUCLEOTIDE SEQUENCE</scope>
</reference>
<feature type="region of interest" description="Disordered" evidence="2">
    <location>
        <begin position="364"/>
        <end position="391"/>
    </location>
</feature>
<dbReference type="InterPro" id="IPR002017">
    <property type="entry name" value="Spectrin_repeat"/>
</dbReference>
<evidence type="ECO:0000256" key="2">
    <source>
        <dbReference type="SAM" id="MobiDB-lite"/>
    </source>
</evidence>
<name>A0A8X6W7B6_TRICX</name>
<dbReference type="AlphaFoldDB" id="A0A8X6W7B6"/>